<sequence length="103" mass="11358">MPKKIDSELKARAVRLVNDHLGEYQNVTAASFAVAKQLGVSRESVRRWVAQAEVDGGGRPGVTSEDLAEIKALKARVRRLEEDNAILKAATVFFVGELDPRNR</sequence>
<dbReference type="GO" id="GO:0003677">
    <property type="term" value="F:DNA binding"/>
    <property type="evidence" value="ECO:0007669"/>
    <property type="project" value="InterPro"/>
</dbReference>
<reference evidence="2 3" key="1">
    <citation type="submission" date="2016-09" db="EMBL/GenBank/DDBJ databases">
        <authorList>
            <person name="Capua I."/>
            <person name="De Benedictis P."/>
            <person name="Joannis T."/>
            <person name="Lombin L.H."/>
            <person name="Cattoli G."/>
        </authorList>
    </citation>
    <scope>NUCLEOTIDE SEQUENCE [LARGE SCALE GENOMIC DNA]</scope>
    <source>
        <strain evidence="2 3">ISLP-3</strain>
    </source>
</reference>
<protein>
    <submittedName>
        <fullName evidence="2">Transposase</fullName>
    </submittedName>
</protein>
<keyword evidence="1" id="KW-0175">Coiled coil</keyword>
<dbReference type="InterPro" id="IPR002514">
    <property type="entry name" value="Transposase_8"/>
</dbReference>
<dbReference type="EMBL" id="FMYH01000006">
    <property type="protein sequence ID" value="SDD21061.1"/>
    <property type="molecule type" value="Genomic_DNA"/>
</dbReference>
<keyword evidence="3" id="KW-1185">Reference proteome</keyword>
<evidence type="ECO:0000313" key="3">
    <source>
        <dbReference type="Proteomes" id="UP000199039"/>
    </source>
</evidence>
<evidence type="ECO:0000256" key="1">
    <source>
        <dbReference type="SAM" id="Coils"/>
    </source>
</evidence>
<dbReference type="Pfam" id="PF01527">
    <property type="entry name" value="HTH_Tnp_1"/>
    <property type="match status" value="1"/>
</dbReference>
<feature type="coiled-coil region" evidence="1">
    <location>
        <begin position="63"/>
        <end position="90"/>
    </location>
</feature>
<dbReference type="Gene3D" id="1.10.10.10">
    <property type="entry name" value="Winged helix-like DNA-binding domain superfamily/Winged helix DNA-binding domain"/>
    <property type="match status" value="1"/>
</dbReference>
<dbReference type="STRING" id="1814289.SAMN05216410_2951"/>
<dbReference type="SUPFAM" id="SSF46689">
    <property type="entry name" value="Homeodomain-like"/>
    <property type="match status" value="1"/>
</dbReference>
<dbReference type="Proteomes" id="UP000199039">
    <property type="component" value="Unassembled WGS sequence"/>
</dbReference>
<proteinExistence type="predicted"/>
<gene>
    <name evidence="2" type="ORF">SAMN05216410_2951</name>
</gene>
<dbReference type="GO" id="GO:0004803">
    <property type="term" value="F:transposase activity"/>
    <property type="evidence" value="ECO:0007669"/>
    <property type="project" value="InterPro"/>
</dbReference>
<dbReference type="InterPro" id="IPR036388">
    <property type="entry name" value="WH-like_DNA-bd_sf"/>
</dbReference>
<dbReference type="InterPro" id="IPR009057">
    <property type="entry name" value="Homeodomain-like_sf"/>
</dbReference>
<dbReference type="AlphaFoldDB" id="A0A1G6SWE2"/>
<name>A0A1G6SWE2_9MICO</name>
<dbReference type="GO" id="GO:0006313">
    <property type="term" value="P:DNA transposition"/>
    <property type="evidence" value="ECO:0007669"/>
    <property type="project" value="InterPro"/>
</dbReference>
<evidence type="ECO:0000313" key="2">
    <source>
        <dbReference type="EMBL" id="SDD21061.1"/>
    </source>
</evidence>
<dbReference type="OrthoDB" id="4426778at2"/>
<accession>A0A1G6SWE2</accession>
<organism evidence="2 3">
    <name type="scientific">Sanguibacter gelidistatuariae</name>
    <dbReference type="NCBI Taxonomy" id="1814289"/>
    <lineage>
        <taxon>Bacteria</taxon>
        <taxon>Bacillati</taxon>
        <taxon>Actinomycetota</taxon>
        <taxon>Actinomycetes</taxon>
        <taxon>Micrococcales</taxon>
        <taxon>Sanguibacteraceae</taxon>
        <taxon>Sanguibacter</taxon>
    </lineage>
</organism>